<feature type="domain" description="Amidase" evidence="2">
    <location>
        <begin position="26"/>
        <end position="185"/>
    </location>
</feature>
<dbReference type="EMBL" id="CP151508">
    <property type="protein sequence ID" value="WZN63655.1"/>
    <property type="molecule type" value="Genomic_DNA"/>
</dbReference>
<dbReference type="NCBIfam" id="NF006169">
    <property type="entry name" value="PRK08310.1"/>
    <property type="match status" value="1"/>
</dbReference>
<proteinExistence type="inferred from homology"/>
<evidence type="ECO:0000313" key="4">
    <source>
        <dbReference type="Proteomes" id="UP001472866"/>
    </source>
</evidence>
<evidence type="ECO:0000313" key="3">
    <source>
        <dbReference type="EMBL" id="WZN63655.1"/>
    </source>
</evidence>
<dbReference type="Pfam" id="PF01425">
    <property type="entry name" value="Amidase"/>
    <property type="match status" value="2"/>
</dbReference>
<protein>
    <submittedName>
        <fullName evidence="3">Amidase</fullName>
    </submittedName>
</protein>
<dbReference type="SUPFAM" id="SSF75304">
    <property type="entry name" value="Amidase signature (AS) enzymes"/>
    <property type="match status" value="1"/>
</dbReference>
<feature type="domain" description="Amidase" evidence="2">
    <location>
        <begin position="306"/>
        <end position="402"/>
    </location>
</feature>
<accession>A0AAX4PBD5</accession>
<dbReference type="InterPro" id="IPR023631">
    <property type="entry name" value="Amidase_dom"/>
</dbReference>
<dbReference type="AlphaFoldDB" id="A0AAX4PBD5"/>
<comment type="similarity">
    <text evidence="1">Belongs to the amidase family.</text>
</comment>
<dbReference type="PANTHER" id="PTHR46310">
    <property type="entry name" value="AMIDASE 1"/>
    <property type="match status" value="1"/>
</dbReference>
<keyword evidence="4" id="KW-1185">Reference proteome</keyword>
<sequence>MARSSTSSSSSFCDAFVERVEVKPTSSPSSSLAGLTACVKDIFDMSNHTTGFGHPKWRETHQPATENAEVVDLLLSSGATVVGRTHMDELAWSLFGVNYHYGTPRNPNAPNGKIPGGSSSGSASAVADGLADIGMGTDTGGSVRVPASYCGLYGIRPTHGRVSLRGARSLAPSFDTCGWFARDAALLRRVGNELLPPPATRANTPLTRWLVAADAFDLADPAASEAIYGAIAKKREELSLVFSSPPPQEVSLDHLGGGSYDAWFEAFRVLQSREVWQELGPWVEANRPGPSSGIRERFEYARTVRDSEVEEKAATRESIRVRLAEVLGRDGFLMLPTTPGPPPTSNESPEVVTDLRARLLRLTSIAGLSGFPQVSIPVARVEGEGPVGLSLLGPPGSDEELLRLAERVANVL</sequence>
<evidence type="ECO:0000256" key="1">
    <source>
        <dbReference type="ARBA" id="ARBA00009199"/>
    </source>
</evidence>
<dbReference type="Proteomes" id="UP001472866">
    <property type="component" value="Chromosome 08"/>
</dbReference>
<gene>
    <name evidence="3" type="ORF">HKI87_08g52040</name>
</gene>
<dbReference type="Gene3D" id="3.90.1300.10">
    <property type="entry name" value="Amidase signature (AS) domain"/>
    <property type="match status" value="1"/>
</dbReference>
<dbReference type="InterPro" id="IPR020556">
    <property type="entry name" value="Amidase_CS"/>
</dbReference>
<reference evidence="3 4" key="1">
    <citation type="submission" date="2024-03" db="EMBL/GenBank/DDBJ databases">
        <title>Complete genome sequence of the green alga Chloropicon roscoffensis RCC1871.</title>
        <authorList>
            <person name="Lemieux C."/>
            <person name="Pombert J.-F."/>
            <person name="Otis C."/>
            <person name="Turmel M."/>
        </authorList>
    </citation>
    <scope>NUCLEOTIDE SEQUENCE [LARGE SCALE GENOMIC DNA]</scope>
    <source>
        <strain evidence="3 4">RCC1871</strain>
    </source>
</reference>
<dbReference type="PANTHER" id="PTHR46310:SF7">
    <property type="entry name" value="AMIDASE 1"/>
    <property type="match status" value="1"/>
</dbReference>
<dbReference type="PROSITE" id="PS00571">
    <property type="entry name" value="AMIDASES"/>
    <property type="match status" value="1"/>
</dbReference>
<evidence type="ECO:0000259" key="2">
    <source>
        <dbReference type="Pfam" id="PF01425"/>
    </source>
</evidence>
<organism evidence="3 4">
    <name type="scientific">Chloropicon roscoffensis</name>
    <dbReference type="NCBI Taxonomy" id="1461544"/>
    <lineage>
        <taxon>Eukaryota</taxon>
        <taxon>Viridiplantae</taxon>
        <taxon>Chlorophyta</taxon>
        <taxon>Chloropicophyceae</taxon>
        <taxon>Chloropicales</taxon>
        <taxon>Chloropicaceae</taxon>
        <taxon>Chloropicon</taxon>
    </lineage>
</organism>
<dbReference type="InterPro" id="IPR036928">
    <property type="entry name" value="AS_sf"/>
</dbReference>
<name>A0AAX4PBD5_9CHLO</name>